<gene>
    <name evidence="1" type="ORF">SDC9_111106</name>
</gene>
<name>A0A645BFK2_9ZZZZ</name>
<sequence>MHLRVGGIVELLGYKGLPLLCRDLFRAAHGAFHPLRARGQHDLGTQCRHQRAALNAHCLRHGQDQLVAFGCRDKGEADAGVAAGRFHDDGILIKQALLFRVLDHRKGDSVLDTSKGVKVLQLGNQVGGRVFLFRKFVQLQQGGPADEVC</sequence>
<evidence type="ECO:0000313" key="1">
    <source>
        <dbReference type="EMBL" id="MPM64220.1"/>
    </source>
</evidence>
<proteinExistence type="predicted"/>
<dbReference type="EMBL" id="VSSQ01019832">
    <property type="protein sequence ID" value="MPM64220.1"/>
    <property type="molecule type" value="Genomic_DNA"/>
</dbReference>
<comment type="caution">
    <text evidence="1">The sequence shown here is derived from an EMBL/GenBank/DDBJ whole genome shotgun (WGS) entry which is preliminary data.</text>
</comment>
<protein>
    <submittedName>
        <fullName evidence="1">Uncharacterized protein</fullName>
    </submittedName>
</protein>
<accession>A0A645BFK2</accession>
<reference evidence="1" key="1">
    <citation type="submission" date="2019-08" db="EMBL/GenBank/DDBJ databases">
        <authorList>
            <person name="Kucharzyk K."/>
            <person name="Murdoch R.W."/>
            <person name="Higgins S."/>
            <person name="Loffler F."/>
        </authorList>
    </citation>
    <scope>NUCLEOTIDE SEQUENCE</scope>
</reference>
<organism evidence="1">
    <name type="scientific">bioreactor metagenome</name>
    <dbReference type="NCBI Taxonomy" id="1076179"/>
    <lineage>
        <taxon>unclassified sequences</taxon>
        <taxon>metagenomes</taxon>
        <taxon>ecological metagenomes</taxon>
    </lineage>
</organism>
<dbReference type="AlphaFoldDB" id="A0A645BFK2"/>